<evidence type="ECO:0000313" key="1">
    <source>
        <dbReference type="EMBL" id="EJO16267.1"/>
    </source>
</evidence>
<gene>
    <name evidence="1" type="ORF">RSSL_00381</name>
</gene>
<organism evidence="1 2">
    <name type="scientific">Streptococcus salivarius K12</name>
    <dbReference type="NCBI Taxonomy" id="1200793"/>
    <lineage>
        <taxon>Bacteria</taxon>
        <taxon>Bacillati</taxon>
        <taxon>Bacillota</taxon>
        <taxon>Bacilli</taxon>
        <taxon>Lactobacillales</taxon>
        <taxon>Streptococcaceae</taxon>
        <taxon>Streptococcus</taxon>
    </lineage>
</organism>
<dbReference type="Proteomes" id="UP000006983">
    <property type="component" value="Unassembled WGS sequence"/>
</dbReference>
<evidence type="ECO:0000313" key="2">
    <source>
        <dbReference type="Proteomes" id="UP000006983"/>
    </source>
</evidence>
<reference evidence="1 2" key="1">
    <citation type="journal article" date="2012" name="J. Bacteriol.">
        <title>Genome Sequence of the Lantibiotic Bacteriocin Producer Streptococcus salivarius Strain K12.</title>
        <authorList>
            <person name="Barretto C."/>
            <person name="Alvarez-Martin P."/>
            <person name="Foata F."/>
            <person name="Renault P."/>
            <person name="Berger B."/>
        </authorList>
    </citation>
    <scope>NUCLEOTIDE SEQUENCE [LARGE SCALE GENOMIC DNA]</scope>
    <source>
        <strain evidence="1 2">K12</strain>
    </source>
</reference>
<keyword evidence="2" id="KW-1185">Reference proteome</keyword>
<accession>J7SI66</accession>
<name>J7SI66_STRSL</name>
<comment type="caution">
    <text evidence="1">The sequence shown here is derived from an EMBL/GenBank/DDBJ whole genome shotgun (WGS) entry which is preliminary data.</text>
</comment>
<sequence length="124" mass="14543">MEGTNMGVYNSDWLLNQIRGTANVVSKAFKFETLDIDLGQVEDEQGRTIDGNDYIDDLLIHEQYDQATTFIHSQLKRLTTNDYNLLVSVYMEYLENLPPVIRQKHHFDERKIASLREKLSEFSW</sequence>
<dbReference type="AlphaFoldDB" id="J7SI66"/>
<dbReference type="PATRIC" id="fig|1200793.3.peg.168"/>
<proteinExistence type="predicted"/>
<dbReference type="EMBL" id="ALIF01000001">
    <property type="protein sequence ID" value="EJO16267.1"/>
    <property type="molecule type" value="Genomic_DNA"/>
</dbReference>
<protein>
    <submittedName>
        <fullName evidence="1">Uncharacterized protein</fullName>
    </submittedName>
</protein>